<dbReference type="EMBL" id="CP044232">
    <property type="protein sequence ID" value="QEW04511.1"/>
    <property type="molecule type" value="Genomic_DNA"/>
</dbReference>
<feature type="domain" description="Xylose isomerase-like TIM barrel" evidence="3">
    <location>
        <begin position="33"/>
        <end position="262"/>
    </location>
</feature>
<sequence>MTGESASRIALDVACHLNVLVPDLAAGTLRAALDAIAAAGYARVVLPPLDAEATDAAALRAAFIDHGLRPITIAGQAPGADVSSADADERAAGAAALRASVDLTIALGSDQMNGVPYGLFGHPSGPTSRAAFERAAHEVGMVADYAHERGVTMTFEVLNRYETSAVNTAAQALEFVAASGSAHLRIHLDTFHMAVEESHMAAAVLLALPALSYLELGQSGRGPLVEGSVDVENIIRTALDAGYTGRWGVEAFSRPVLSEGAADMLAIWRSPYDRGAELAADAMRLIERAARRHPPEPDRPAAAARTEEDLALRRNE</sequence>
<dbReference type="Gene3D" id="3.20.20.150">
    <property type="entry name" value="Divalent-metal-dependent TIM barrel enzymes"/>
    <property type="match status" value="1"/>
</dbReference>
<dbReference type="KEGG" id="mlz:F6J85_16445"/>
<dbReference type="GO" id="GO:0016853">
    <property type="term" value="F:isomerase activity"/>
    <property type="evidence" value="ECO:0007669"/>
    <property type="project" value="UniProtKB-KW"/>
</dbReference>
<evidence type="ECO:0000256" key="2">
    <source>
        <dbReference type="SAM" id="MobiDB-lite"/>
    </source>
</evidence>
<keyword evidence="1" id="KW-0119">Carbohydrate metabolism</keyword>
<evidence type="ECO:0000313" key="4">
    <source>
        <dbReference type="EMBL" id="QEW04511.1"/>
    </source>
</evidence>
<evidence type="ECO:0000313" key="5">
    <source>
        <dbReference type="Proteomes" id="UP000325516"/>
    </source>
</evidence>
<accession>A0A5J6L7V5</accession>
<organism evidence="4 5">
    <name type="scientific">Microbacterium lushaniae</name>
    <dbReference type="NCBI Taxonomy" id="2614639"/>
    <lineage>
        <taxon>Bacteria</taxon>
        <taxon>Bacillati</taxon>
        <taxon>Actinomycetota</taxon>
        <taxon>Actinomycetes</taxon>
        <taxon>Micrococcales</taxon>
        <taxon>Microbacteriaceae</taxon>
        <taxon>Microbacterium</taxon>
    </lineage>
</organism>
<dbReference type="SUPFAM" id="SSF51658">
    <property type="entry name" value="Xylose isomerase-like"/>
    <property type="match status" value="1"/>
</dbReference>
<dbReference type="Proteomes" id="UP000325516">
    <property type="component" value="Chromosome"/>
</dbReference>
<dbReference type="InterPro" id="IPR050312">
    <property type="entry name" value="IolE/XylAMocC-like"/>
</dbReference>
<keyword evidence="5" id="KW-1185">Reference proteome</keyword>
<keyword evidence="4" id="KW-0413">Isomerase</keyword>
<gene>
    <name evidence="4" type="ORF">F6J85_16445</name>
</gene>
<dbReference type="PANTHER" id="PTHR12110:SF41">
    <property type="entry name" value="INOSOSE DEHYDRATASE"/>
    <property type="match status" value="1"/>
</dbReference>
<evidence type="ECO:0000259" key="3">
    <source>
        <dbReference type="Pfam" id="PF01261"/>
    </source>
</evidence>
<dbReference type="InterPro" id="IPR013022">
    <property type="entry name" value="Xyl_isomerase-like_TIM-brl"/>
</dbReference>
<name>A0A5J6L7V5_9MICO</name>
<feature type="region of interest" description="Disordered" evidence="2">
    <location>
        <begin position="289"/>
        <end position="316"/>
    </location>
</feature>
<dbReference type="Pfam" id="PF01261">
    <property type="entry name" value="AP_endonuc_2"/>
    <property type="match status" value="1"/>
</dbReference>
<dbReference type="PANTHER" id="PTHR12110">
    <property type="entry name" value="HYDROXYPYRUVATE ISOMERASE"/>
    <property type="match status" value="1"/>
</dbReference>
<proteinExistence type="predicted"/>
<reference evidence="5" key="1">
    <citation type="submission" date="2019-09" db="EMBL/GenBank/DDBJ databases">
        <title>Mumia zhuanghuii sp. nov. isolated from the intestinal contents of plateau pika (Ochotona curzoniae) in the Qinghai-Tibet plateau of China.</title>
        <authorList>
            <person name="Tian Z."/>
        </authorList>
    </citation>
    <scope>NUCLEOTIDE SEQUENCE [LARGE SCALE GENOMIC DNA]</scope>
    <source>
        <strain evidence="5">L-031</strain>
    </source>
</reference>
<dbReference type="RefSeq" id="WP_150926702.1">
    <property type="nucleotide sequence ID" value="NZ_CP044232.1"/>
</dbReference>
<dbReference type="AlphaFoldDB" id="A0A5J6L7V5"/>
<evidence type="ECO:0000256" key="1">
    <source>
        <dbReference type="ARBA" id="ARBA00023277"/>
    </source>
</evidence>
<protein>
    <submittedName>
        <fullName evidence="4">Sugar phosphate isomerase/epimerase</fullName>
    </submittedName>
</protein>
<dbReference type="InterPro" id="IPR036237">
    <property type="entry name" value="Xyl_isomerase-like_sf"/>
</dbReference>